<evidence type="ECO:0000256" key="4">
    <source>
        <dbReference type="ARBA" id="ARBA00022989"/>
    </source>
</evidence>
<reference evidence="9 10" key="1">
    <citation type="submission" date="2020-08" db="EMBL/GenBank/DDBJ databases">
        <title>Genomic Encyclopedia of Type Strains, Phase IV (KMG-IV): sequencing the most valuable type-strain genomes for metagenomic binning, comparative biology and taxonomic classification.</title>
        <authorList>
            <person name="Goeker M."/>
        </authorList>
    </citation>
    <scope>NUCLEOTIDE SEQUENCE [LARGE SCALE GENOMIC DNA]</scope>
    <source>
        <strain evidence="9 10">DSM 22336</strain>
    </source>
</reference>
<dbReference type="GO" id="GO:0005886">
    <property type="term" value="C:plasma membrane"/>
    <property type="evidence" value="ECO:0007669"/>
    <property type="project" value="UniProtKB-SubCell"/>
</dbReference>
<keyword evidence="6" id="KW-0813">Transport</keyword>
<comment type="similarity">
    <text evidence="6">Belongs to the exbB/tolQ family.</text>
</comment>
<keyword evidence="10" id="KW-1185">Reference proteome</keyword>
<keyword evidence="6" id="KW-0653">Protein transport</keyword>
<dbReference type="GO" id="GO:0015031">
    <property type="term" value="P:protein transport"/>
    <property type="evidence" value="ECO:0007669"/>
    <property type="project" value="UniProtKB-KW"/>
</dbReference>
<proteinExistence type="inferred from homology"/>
<comment type="caution">
    <text evidence="9">The sequence shown here is derived from an EMBL/GenBank/DDBJ whole genome shotgun (WGS) entry which is preliminary data.</text>
</comment>
<feature type="transmembrane region" description="Helical" evidence="7">
    <location>
        <begin position="210"/>
        <end position="229"/>
    </location>
</feature>
<feature type="transmembrane region" description="Helical" evidence="7">
    <location>
        <begin position="31"/>
        <end position="54"/>
    </location>
</feature>
<evidence type="ECO:0000256" key="1">
    <source>
        <dbReference type="ARBA" id="ARBA00004651"/>
    </source>
</evidence>
<evidence type="ECO:0000256" key="5">
    <source>
        <dbReference type="ARBA" id="ARBA00023136"/>
    </source>
</evidence>
<feature type="transmembrane region" description="Helical" evidence="7">
    <location>
        <begin position="66"/>
        <end position="88"/>
    </location>
</feature>
<dbReference type="EMBL" id="JACIIU010000007">
    <property type="protein sequence ID" value="MBB6261282.1"/>
    <property type="molecule type" value="Genomic_DNA"/>
</dbReference>
<keyword evidence="3 7" id="KW-0812">Transmembrane</keyword>
<dbReference type="InterPro" id="IPR002898">
    <property type="entry name" value="MotA_ExbB_proton_chnl"/>
</dbReference>
<evidence type="ECO:0000256" key="6">
    <source>
        <dbReference type="RuleBase" id="RU004057"/>
    </source>
</evidence>
<comment type="subcellular location">
    <subcellularLocation>
        <location evidence="1">Cell membrane</location>
        <topology evidence="1">Multi-pass membrane protein</topology>
    </subcellularLocation>
    <subcellularLocation>
        <location evidence="6">Membrane</location>
        <topology evidence="6">Multi-pass membrane protein</topology>
    </subcellularLocation>
</comment>
<keyword evidence="2" id="KW-1003">Cell membrane</keyword>
<gene>
    <name evidence="9" type="ORF">FHS77_001833</name>
</gene>
<dbReference type="Proteomes" id="UP000555393">
    <property type="component" value="Unassembled WGS sequence"/>
</dbReference>
<keyword evidence="4 7" id="KW-1133">Transmembrane helix</keyword>
<dbReference type="Pfam" id="PF01618">
    <property type="entry name" value="MotA_ExbB"/>
    <property type="match status" value="1"/>
</dbReference>
<dbReference type="AlphaFoldDB" id="A0A841LXJ5"/>
<feature type="domain" description="MotA/TolQ/ExbB proton channel" evidence="8">
    <location>
        <begin position="109"/>
        <end position="183"/>
    </location>
</feature>
<evidence type="ECO:0000256" key="7">
    <source>
        <dbReference type="SAM" id="Phobius"/>
    </source>
</evidence>
<evidence type="ECO:0000256" key="3">
    <source>
        <dbReference type="ARBA" id="ARBA00022692"/>
    </source>
</evidence>
<evidence type="ECO:0000256" key="2">
    <source>
        <dbReference type="ARBA" id="ARBA00022475"/>
    </source>
</evidence>
<name>A0A841LXJ5_9HYPH</name>
<keyword evidence="5 7" id="KW-0472">Membrane</keyword>
<protein>
    <submittedName>
        <fullName evidence="9">Biopolymer transport protein ExbB/TolQ</fullName>
    </submittedName>
</protein>
<organism evidence="9 10">
    <name type="scientific">Paenochrobactrum gallinarii</name>
    <dbReference type="NCBI Taxonomy" id="643673"/>
    <lineage>
        <taxon>Bacteria</taxon>
        <taxon>Pseudomonadati</taxon>
        <taxon>Pseudomonadota</taxon>
        <taxon>Alphaproteobacteria</taxon>
        <taxon>Hyphomicrobiales</taxon>
        <taxon>Brucellaceae</taxon>
        <taxon>Paenochrobactrum</taxon>
    </lineage>
</organism>
<evidence type="ECO:0000313" key="10">
    <source>
        <dbReference type="Proteomes" id="UP000555393"/>
    </source>
</evidence>
<sequence length="352" mass="38343">MQAEKRDQQAGNFTRNYNADYMATPMSTPRIMMITMIIFLIIVAFLAAVLSRQIHTFFVTNPGLNGLILGVLLAGILLAFGQVIRLMPEIRWVNSLRRGDDGSMSRPPVLLAPMRALIGHQQSMALSTSSMRSILDSIATRLDESRDISRYLIGLLVFLGLLGTFWGLLETIGSIGNTIQTLDPASGSTNDVLDALKAGLQAPLTGMGTAFSSSLFGLSGSLILGFLDLQAGRAQNRFYTELENWLSTVTDLGSDLNQGSVAAQGSTEDIRDIANRLQSMQENGSPNQRTTAALANLAEGIHALVKNMRSEQQLMRDWAERQADDQQAIRETLDKLNKALNNANRDPSGGSR</sequence>
<feature type="transmembrane region" description="Helical" evidence="7">
    <location>
        <begin position="151"/>
        <end position="169"/>
    </location>
</feature>
<evidence type="ECO:0000259" key="8">
    <source>
        <dbReference type="Pfam" id="PF01618"/>
    </source>
</evidence>
<evidence type="ECO:0000313" key="9">
    <source>
        <dbReference type="EMBL" id="MBB6261282.1"/>
    </source>
</evidence>
<accession>A0A841LXJ5</accession>